<accession>A0A8J4EHZ7</accession>
<dbReference type="EMBL" id="BOPH01000164">
    <property type="protein sequence ID" value="GIJ75519.1"/>
    <property type="molecule type" value="Genomic_DNA"/>
</dbReference>
<gene>
    <name evidence="1" type="ORF">Voc01_104360</name>
</gene>
<name>A0A8J4EHZ7_9ACTN</name>
<protein>
    <submittedName>
        <fullName evidence="1">Uncharacterized protein</fullName>
    </submittedName>
</protein>
<comment type="caution">
    <text evidence="1">The sequence shown here is derived from an EMBL/GenBank/DDBJ whole genome shotgun (WGS) entry which is preliminary data.</text>
</comment>
<reference evidence="1" key="1">
    <citation type="submission" date="2021-01" db="EMBL/GenBank/DDBJ databases">
        <title>Whole genome shotgun sequence of Virgisporangium ochraceum NBRC 16418.</title>
        <authorList>
            <person name="Komaki H."/>
            <person name="Tamura T."/>
        </authorList>
    </citation>
    <scope>NUCLEOTIDE SEQUENCE</scope>
    <source>
        <strain evidence="1">NBRC 16418</strain>
    </source>
</reference>
<keyword evidence="2" id="KW-1185">Reference proteome</keyword>
<dbReference type="Proteomes" id="UP000635606">
    <property type="component" value="Unassembled WGS sequence"/>
</dbReference>
<sequence length="64" mass="6660">MPRVAVAGVYGVPVDRVEATSGHAAVAHHDLSEVFTPFAPRWDAVGVTFPVGSGEPDGELFAGR</sequence>
<evidence type="ECO:0000313" key="2">
    <source>
        <dbReference type="Proteomes" id="UP000635606"/>
    </source>
</evidence>
<proteinExistence type="predicted"/>
<dbReference type="AlphaFoldDB" id="A0A8J4EHZ7"/>
<evidence type="ECO:0000313" key="1">
    <source>
        <dbReference type="EMBL" id="GIJ75519.1"/>
    </source>
</evidence>
<organism evidence="1 2">
    <name type="scientific">Virgisporangium ochraceum</name>
    <dbReference type="NCBI Taxonomy" id="65505"/>
    <lineage>
        <taxon>Bacteria</taxon>
        <taxon>Bacillati</taxon>
        <taxon>Actinomycetota</taxon>
        <taxon>Actinomycetes</taxon>
        <taxon>Micromonosporales</taxon>
        <taxon>Micromonosporaceae</taxon>
        <taxon>Virgisporangium</taxon>
    </lineage>
</organism>
<dbReference type="RefSeq" id="WP_239161118.1">
    <property type="nucleotide sequence ID" value="NZ_BOPH01000164.1"/>
</dbReference>